<evidence type="ECO:0000259" key="1">
    <source>
        <dbReference type="Pfam" id="PF13966"/>
    </source>
</evidence>
<dbReference type="AlphaFoldDB" id="A0A834WM50"/>
<protein>
    <submittedName>
        <fullName evidence="2">Reverse transcriptase</fullName>
    </submittedName>
</protein>
<dbReference type="OrthoDB" id="1743609at2759"/>
<keyword evidence="2" id="KW-0548">Nucleotidyltransferase</keyword>
<keyword evidence="2" id="KW-0808">Transferase</keyword>
<dbReference type="PANTHER" id="PTHR33116:SF70">
    <property type="entry name" value="NON-LTR RETROELEMENT REVERSE TRANSCRIPTASE-LIKE PROTEIN"/>
    <property type="match status" value="1"/>
</dbReference>
<gene>
    <name evidence="2" type="ORF">G2W53_027324</name>
</gene>
<evidence type="ECO:0000313" key="3">
    <source>
        <dbReference type="Proteomes" id="UP000634136"/>
    </source>
</evidence>
<dbReference type="EMBL" id="JAAIUW010000008">
    <property type="protein sequence ID" value="KAF7821869.1"/>
    <property type="molecule type" value="Genomic_DNA"/>
</dbReference>
<reference evidence="2" key="1">
    <citation type="submission" date="2020-09" db="EMBL/GenBank/DDBJ databases">
        <title>Genome-Enabled Discovery of Anthraquinone Biosynthesis in Senna tora.</title>
        <authorList>
            <person name="Kang S.-H."/>
            <person name="Pandey R.P."/>
            <person name="Lee C.-M."/>
            <person name="Sim J.-S."/>
            <person name="Jeong J.-T."/>
            <person name="Choi B.-S."/>
            <person name="Jung M."/>
            <person name="Ginzburg D."/>
            <person name="Zhao K."/>
            <person name="Won S.Y."/>
            <person name="Oh T.-J."/>
            <person name="Yu Y."/>
            <person name="Kim N.-H."/>
            <person name="Lee O.R."/>
            <person name="Lee T.-H."/>
            <person name="Bashyal P."/>
            <person name="Kim T.-S."/>
            <person name="Lee W.-H."/>
            <person name="Kawkins C."/>
            <person name="Kim C.-K."/>
            <person name="Kim J.S."/>
            <person name="Ahn B.O."/>
            <person name="Rhee S.Y."/>
            <person name="Sohng J.K."/>
        </authorList>
    </citation>
    <scope>NUCLEOTIDE SEQUENCE</scope>
    <source>
        <tissue evidence="2">Leaf</tissue>
    </source>
</reference>
<dbReference type="Pfam" id="PF13966">
    <property type="entry name" value="zf-RVT"/>
    <property type="match status" value="1"/>
</dbReference>
<keyword evidence="3" id="KW-1185">Reference proteome</keyword>
<accession>A0A834WM50</accession>
<dbReference type="GO" id="GO:0003964">
    <property type="term" value="F:RNA-directed DNA polymerase activity"/>
    <property type="evidence" value="ECO:0007669"/>
    <property type="project" value="UniProtKB-KW"/>
</dbReference>
<name>A0A834WM50_9FABA</name>
<proteinExistence type="predicted"/>
<dbReference type="PANTHER" id="PTHR33116">
    <property type="entry name" value="REVERSE TRANSCRIPTASE ZINC-BINDING DOMAIN-CONTAINING PROTEIN-RELATED-RELATED"/>
    <property type="match status" value="1"/>
</dbReference>
<sequence length="272" mass="31075">MYDSKFKHDENSSNTKKNHTVDKRRIHLVGWDKICQDKRSGGLGITKAFERNVAFSTKLLWRAMTEDGPECWNPDSFAWKGQKDGKFDLKAAYCFVLNNNPSCYNLRSINLSWIWKMDCHYRIKIFLWKIAQNGIACNGVLASRNIPVNGVCPLCLNDSESPCHLFFLCPVSKLVWKVGASYIKPIVCNSFESWVKVNASCRLTSSSFNVPHGTLSAYILWSIWIARNNKTFNGIEVSPNSVFRLALAQSAEFIYLASYLWPDKPRVSIDLR</sequence>
<comment type="caution">
    <text evidence="2">The sequence shown here is derived from an EMBL/GenBank/DDBJ whole genome shotgun (WGS) entry which is preliminary data.</text>
</comment>
<dbReference type="Proteomes" id="UP000634136">
    <property type="component" value="Unassembled WGS sequence"/>
</dbReference>
<keyword evidence="2" id="KW-0695">RNA-directed DNA polymerase</keyword>
<evidence type="ECO:0000313" key="2">
    <source>
        <dbReference type="EMBL" id="KAF7821869.1"/>
    </source>
</evidence>
<organism evidence="2 3">
    <name type="scientific">Senna tora</name>
    <dbReference type="NCBI Taxonomy" id="362788"/>
    <lineage>
        <taxon>Eukaryota</taxon>
        <taxon>Viridiplantae</taxon>
        <taxon>Streptophyta</taxon>
        <taxon>Embryophyta</taxon>
        <taxon>Tracheophyta</taxon>
        <taxon>Spermatophyta</taxon>
        <taxon>Magnoliopsida</taxon>
        <taxon>eudicotyledons</taxon>
        <taxon>Gunneridae</taxon>
        <taxon>Pentapetalae</taxon>
        <taxon>rosids</taxon>
        <taxon>fabids</taxon>
        <taxon>Fabales</taxon>
        <taxon>Fabaceae</taxon>
        <taxon>Caesalpinioideae</taxon>
        <taxon>Cassia clade</taxon>
        <taxon>Senna</taxon>
    </lineage>
</organism>
<dbReference type="InterPro" id="IPR026960">
    <property type="entry name" value="RVT-Znf"/>
</dbReference>
<feature type="domain" description="Reverse transcriptase zinc-binding" evidence="1">
    <location>
        <begin position="87"/>
        <end position="176"/>
    </location>
</feature>